<dbReference type="EMBL" id="BPLR01019702">
    <property type="protein sequence ID" value="GIX70922.1"/>
    <property type="molecule type" value="Genomic_DNA"/>
</dbReference>
<accession>A0AAV4MFG0</accession>
<gene>
    <name evidence="1" type="ORF">CEXT_209091</name>
</gene>
<comment type="caution">
    <text evidence="1">The sequence shown here is derived from an EMBL/GenBank/DDBJ whole genome shotgun (WGS) entry which is preliminary data.</text>
</comment>
<evidence type="ECO:0000313" key="2">
    <source>
        <dbReference type="Proteomes" id="UP001054945"/>
    </source>
</evidence>
<reference evidence="1 2" key="1">
    <citation type="submission" date="2021-06" db="EMBL/GenBank/DDBJ databases">
        <title>Caerostris extrusa draft genome.</title>
        <authorList>
            <person name="Kono N."/>
            <person name="Arakawa K."/>
        </authorList>
    </citation>
    <scope>NUCLEOTIDE SEQUENCE [LARGE SCALE GENOMIC DNA]</scope>
</reference>
<organism evidence="1 2">
    <name type="scientific">Caerostris extrusa</name>
    <name type="common">Bark spider</name>
    <name type="synonym">Caerostris bankana</name>
    <dbReference type="NCBI Taxonomy" id="172846"/>
    <lineage>
        <taxon>Eukaryota</taxon>
        <taxon>Metazoa</taxon>
        <taxon>Ecdysozoa</taxon>
        <taxon>Arthropoda</taxon>
        <taxon>Chelicerata</taxon>
        <taxon>Arachnida</taxon>
        <taxon>Araneae</taxon>
        <taxon>Araneomorphae</taxon>
        <taxon>Entelegynae</taxon>
        <taxon>Araneoidea</taxon>
        <taxon>Araneidae</taxon>
        <taxon>Caerostris</taxon>
    </lineage>
</organism>
<dbReference type="AlphaFoldDB" id="A0AAV4MFG0"/>
<proteinExistence type="predicted"/>
<keyword evidence="2" id="KW-1185">Reference proteome</keyword>
<sequence>MTKFSGSICVPQTKKRIPPLNASRKPIRVADGRHSHVIRVLENIVWREKRKMVVTAVPNELAPEENAPHFRQGGTSEFTREEIFI</sequence>
<evidence type="ECO:0000313" key="1">
    <source>
        <dbReference type="EMBL" id="GIX70922.1"/>
    </source>
</evidence>
<dbReference type="Proteomes" id="UP001054945">
    <property type="component" value="Unassembled WGS sequence"/>
</dbReference>
<name>A0AAV4MFG0_CAEEX</name>
<protein>
    <submittedName>
        <fullName evidence="1">Uncharacterized protein</fullName>
    </submittedName>
</protein>